<accession>A0A1H9RW21</accession>
<name>A0A1H9RW21_9LACT</name>
<dbReference type="RefSeq" id="WP_143047335.1">
    <property type="nucleotide sequence ID" value="NZ_FOHA01000005.1"/>
</dbReference>
<reference evidence="1 2" key="1">
    <citation type="submission" date="2016-10" db="EMBL/GenBank/DDBJ databases">
        <authorList>
            <person name="de Groot N.N."/>
        </authorList>
    </citation>
    <scope>NUCLEOTIDE SEQUENCE [LARGE SCALE GENOMIC DNA]</scope>
    <source>
        <strain evidence="1 2">DSM 13760</strain>
    </source>
</reference>
<evidence type="ECO:0000313" key="1">
    <source>
        <dbReference type="EMBL" id="SER76625.1"/>
    </source>
</evidence>
<organism evidence="1 2">
    <name type="scientific">Isobaculum melis</name>
    <dbReference type="NCBI Taxonomy" id="142588"/>
    <lineage>
        <taxon>Bacteria</taxon>
        <taxon>Bacillati</taxon>
        <taxon>Bacillota</taxon>
        <taxon>Bacilli</taxon>
        <taxon>Lactobacillales</taxon>
        <taxon>Carnobacteriaceae</taxon>
        <taxon>Isobaculum</taxon>
    </lineage>
</organism>
<dbReference type="OrthoDB" id="2662630at2"/>
<dbReference type="EMBL" id="FOHA01000005">
    <property type="protein sequence ID" value="SER76625.1"/>
    <property type="molecule type" value="Genomic_DNA"/>
</dbReference>
<dbReference type="AlphaFoldDB" id="A0A1H9RW21"/>
<protein>
    <submittedName>
        <fullName evidence="1">Uncharacterized protein</fullName>
    </submittedName>
</protein>
<keyword evidence="2" id="KW-1185">Reference proteome</keyword>
<sequence length="101" mass="11987">MRMTVKTILVSADKKGKLIIYFRTYQWDYGYCPFNKGLPACYRNEHVIINLNQPKYIAEMIDYLLQQPKLDFLCQTVELNNGLELLHQLGYVFDYKKSLNE</sequence>
<gene>
    <name evidence="1" type="ORF">SAMN04488559_105106</name>
</gene>
<dbReference type="Proteomes" id="UP000198948">
    <property type="component" value="Unassembled WGS sequence"/>
</dbReference>
<dbReference type="STRING" id="142588.SAMN04488559_105106"/>
<evidence type="ECO:0000313" key="2">
    <source>
        <dbReference type="Proteomes" id="UP000198948"/>
    </source>
</evidence>
<proteinExistence type="predicted"/>